<protein>
    <submittedName>
        <fullName evidence="6">Flavin oxidoreductase</fullName>
    </submittedName>
</protein>
<evidence type="ECO:0000256" key="2">
    <source>
        <dbReference type="ARBA" id="ARBA00022630"/>
    </source>
</evidence>
<dbReference type="PANTHER" id="PTHR33798:SF5">
    <property type="entry name" value="FLAVIN REDUCTASE LIKE DOMAIN-CONTAINING PROTEIN"/>
    <property type="match status" value="1"/>
</dbReference>
<dbReference type="GO" id="GO:0016646">
    <property type="term" value="F:oxidoreductase activity, acting on the CH-NH group of donors, NAD or NADP as acceptor"/>
    <property type="evidence" value="ECO:0007669"/>
    <property type="project" value="UniProtKB-ARBA"/>
</dbReference>
<evidence type="ECO:0000256" key="3">
    <source>
        <dbReference type="ARBA" id="ARBA00022643"/>
    </source>
</evidence>
<gene>
    <name evidence="6" type="ORF">BST99_10650</name>
</gene>
<dbReference type="OrthoDB" id="5293996at2"/>
<evidence type="ECO:0000313" key="6">
    <source>
        <dbReference type="EMBL" id="PQJ16123.1"/>
    </source>
</evidence>
<dbReference type="PANTHER" id="PTHR33798">
    <property type="entry name" value="FLAVOPROTEIN OXYGENASE"/>
    <property type="match status" value="1"/>
</dbReference>
<dbReference type="Gene3D" id="2.30.110.10">
    <property type="entry name" value="Electron Transport, Fmn-binding Protein, Chain A"/>
    <property type="match status" value="1"/>
</dbReference>
<dbReference type="EMBL" id="MQVX01000001">
    <property type="protein sequence ID" value="PQJ16123.1"/>
    <property type="molecule type" value="Genomic_DNA"/>
</dbReference>
<name>A0A2S7T857_9FLAO</name>
<keyword evidence="7" id="KW-1185">Reference proteome</keyword>
<dbReference type="Proteomes" id="UP000239366">
    <property type="component" value="Unassembled WGS sequence"/>
</dbReference>
<accession>A0A2S7T857</accession>
<comment type="caution">
    <text evidence="6">The sequence shown here is derived from an EMBL/GenBank/DDBJ whole genome shotgun (WGS) entry which is preliminary data.</text>
</comment>
<evidence type="ECO:0000256" key="1">
    <source>
        <dbReference type="ARBA" id="ARBA00001917"/>
    </source>
</evidence>
<dbReference type="RefSeq" id="WP_105001794.1">
    <property type="nucleotide sequence ID" value="NZ_MQVX01000001.1"/>
</dbReference>
<evidence type="ECO:0000259" key="5">
    <source>
        <dbReference type="Pfam" id="PF01613"/>
    </source>
</evidence>
<reference evidence="7" key="1">
    <citation type="submission" date="2016-11" db="EMBL/GenBank/DDBJ databases">
        <title>Trade-off between light-utilization and light-protection in marine flavobacteria.</title>
        <authorList>
            <person name="Kumagai Y."/>
            <person name="Yoshizawa S."/>
            <person name="Kogure K."/>
        </authorList>
    </citation>
    <scope>NUCLEOTIDE SEQUENCE [LARGE SCALE GENOMIC DNA]</scope>
    <source>
        <strain evidence="7">SG-18</strain>
    </source>
</reference>
<feature type="domain" description="Flavin reductase like" evidence="5">
    <location>
        <begin position="32"/>
        <end position="164"/>
    </location>
</feature>
<keyword evidence="2" id="KW-0285">Flavoprotein</keyword>
<keyword evidence="3" id="KW-0288">FMN</keyword>
<sequence>MNYSQEQLRDLDRITNLKLINAITGIKPANLIGTTSAEGRANLAIFSSLVHLGSRPPLLGFVARPRTEEVGHTLRNIETTGEYTINHIRQEFITKAHYTSAKFPADHSEFERCGLTPEYLEGFQAPFVKESTVKMGMRLKEVIPIQWNGTYFVIGEITQLTFPEAYWVDEDVNLEASGSVGISGLNTYYSLKKEAWHPYARVEESPDFTNE</sequence>
<evidence type="ECO:0000256" key="4">
    <source>
        <dbReference type="ARBA" id="ARBA00038054"/>
    </source>
</evidence>
<organism evidence="6 7">
    <name type="scientific">Aureicoccus marinus</name>
    <dbReference type="NCBI Taxonomy" id="754435"/>
    <lineage>
        <taxon>Bacteria</taxon>
        <taxon>Pseudomonadati</taxon>
        <taxon>Bacteroidota</taxon>
        <taxon>Flavobacteriia</taxon>
        <taxon>Flavobacteriales</taxon>
        <taxon>Flavobacteriaceae</taxon>
        <taxon>Aureicoccus</taxon>
    </lineage>
</organism>
<dbReference type="GO" id="GO:0010181">
    <property type="term" value="F:FMN binding"/>
    <property type="evidence" value="ECO:0007669"/>
    <property type="project" value="InterPro"/>
</dbReference>
<dbReference type="AlphaFoldDB" id="A0A2S7T857"/>
<dbReference type="InterPro" id="IPR012349">
    <property type="entry name" value="Split_barrel_FMN-bd"/>
</dbReference>
<evidence type="ECO:0000313" key="7">
    <source>
        <dbReference type="Proteomes" id="UP000239366"/>
    </source>
</evidence>
<dbReference type="Pfam" id="PF01613">
    <property type="entry name" value="Flavin_Reduct"/>
    <property type="match status" value="1"/>
</dbReference>
<comment type="cofactor">
    <cofactor evidence="1">
        <name>FMN</name>
        <dbReference type="ChEBI" id="CHEBI:58210"/>
    </cofactor>
</comment>
<comment type="similarity">
    <text evidence="4">Belongs to the flavoredoxin family.</text>
</comment>
<proteinExistence type="inferred from homology"/>
<dbReference type="InterPro" id="IPR002563">
    <property type="entry name" value="Flavin_Rdtase-like_dom"/>
</dbReference>
<dbReference type="SUPFAM" id="SSF50475">
    <property type="entry name" value="FMN-binding split barrel"/>
    <property type="match status" value="1"/>
</dbReference>